<dbReference type="PANTHER" id="PTHR38248">
    <property type="entry name" value="FUNK1 6"/>
    <property type="match status" value="1"/>
</dbReference>
<dbReference type="Gene3D" id="1.10.510.10">
    <property type="entry name" value="Transferase(Phosphotransferase) domain 1"/>
    <property type="match status" value="1"/>
</dbReference>
<evidence type="ECO:0000256" key="1">
    <source>
        <dbReference type="SAM" id="MobiDB-lite"/>
    </source>
</evidence>
<evidence type="ECO:0000259" key="2">
    <source>
        <dbReference type="Pfam" id="PF17667"/>
    </source>
</evidence>
<dbReference type="InterPro" id="IPR040976">
    <property type="entry name" value="Pkinase_fungal"/>
</dbReference>
<dbReference type="OrthoDB" id="3527946at2759"/>
<feature type="domain" description="Fungal-type protein kinase" evidence="2">
    <location>
        <begin position="77"/>
        <end position="168"/>
    </location>
</feature>
<keyword evidence="4" id="KW-1185">Reference proteome</keyword>
<dbReference type="SUPFAM" id="SSF56112">
    <property type="entry name" value="Protein kinase-like (PK-like)"/>
    <property type="match status" value="1"/>
</dbReference>
<feature type="non-terminal residue" evidence="3">
    <location>
        <position position="1"/>
    </location>
</feature>
<gene>
    <name evidence="3" type="ORF">B7463_g12284</name>
</gene>
<accession>A0A3E2GSB5</accession>
<evidence type="ECO:0000313" key="4">
    <source>
        <dbReference type="Proteomes" id="UP000258309"/>
    </source>
</evidence>
<dbReference type="AlphaFoldDB" id="A0A3E2GSB5"/>
<feature type="compositionally biased region" description="Basic residues" evidence="1">
    <location>
        <begin position="139"/>
        <end position="149"/>
    </location>
</feature>
<evidence type="ECO:0000313" key="3">
    <source>
        <dbReference type="EMBL" id="RFU24055.1"/>
    </source>
</evidence>
<feature type="compositionally biased region" description="Polar residues" evidence="1">
    <location>
        <begin position="213"/>
        <end position="222"/>
    </location>
</feature>
<dbReference type="EMBL" id="NCSJ02000522">
    <property type="protein sequence ID" value="RFU24055.1"/>
    <property type="molecule type" value="Genomic_DNA"/>
</dbReference>
<feature type="domain" description="Fungal-type protein kinase" evidence="2">
    <location>
        <begin position="234"/>
        <end position="301"/>
    </location>
</feature>
<dbReference type="InterPro" id="IPR011009">
    <property type="entry name" value="Kinase-like_dom_sf"/>
</dbReference>
<dbReference type="Pfam" id="PF17667">
    <property type="entry name" value="Pkinase_fungal"/>
    <property type="match status" value="2"/>
</dbReference>
<comment type="caution">
    <text evidence="3">The sequence shown here is derived from an EMBL/GenBank/DDBJ whole genome shotgun (WGS) entry which is preliminary data.</text>
</comment>
<dbReference type="PANTHER" id="PTHR38248:SF2">
    <property type="entry name" value="FUNK1 11"/>
    <property type="match status" value="1"/>
</dbReference>
<proteinExistence type="predicted"/>
<sequence length="392" mass="44063">MGAIPKTSSYSNRSRGAQVGLIHAQNGIQNSSTHASYETILATKGSFMGKFDLGITDASKRLCRILLEAEQSVPQDTQRGVTGIAQWFHHEQVSIDEAADTIANLRGGLEFSQLRKISAKASWVDSGTESGRADSKMKSNPRRRSKSSVRRLTSLAINTRSSSISSSRQKRKQDKQLAVETSPTKRYRSNDSQSVPRHMEQDAKEDESHKSNTHSIKNLTWQDTPSGRFRKQYIITEPAAEGDPRGRLINLDLAKELDTAPSEASHQTGTMRFMAIEVLKSKGHTYRHNLESFFYVFIWMCIRYGHKDTGGKGLRPTRTSILRGWYTGTYAEIANVKLGHMVGFELITAEFSPEFSDMKDLAEAKDRSISQPRFGTLHGNLQRSQHYVRRHN</sequence>
<feature type="non-terminal residue" evidence="3">
    <location>
        <position position="392"/>
    </location>
</feature>
<protein>
    <recommendedName>
        <fullName evidence="2">Fungal-type protein kinase domain-containing protein</fullName>
    </recommendedName>
</protein>
<organism evidence="3 4">
    <name type="scientific">Scytalidium lignicola</name>
    <name type="common">Hyphomycete</name>
    <dbReference type="NCBI Taxonomy" id="5539"/>
    <lineage>
        <taxon>Eukaryota</taxon>
        <taxon>Fungi</taxon>
        <taxon>Dikarya</taxon>
        <taxon>Ascomycota</taxon>
        <taxon>Pezizomycotina</taxon>
        <taxon>Leotiomycetes</taxon>
        <taxon>Leotiomycetes incertae sedis</taxon>
        <taxon>Scytalidium</taxon>
    </lineage>
</organism>
<name>A0A3E2GSB5_SCYLI</name>
<reference evidence="3 4" key="1">
    <citation type="submission" date="2018-05" db="EMBL/GenBank/DDBJ databases">
        <title>Draft genome sequence of Scytalidium lignicola DSM 105466, a ubiquitous saprotrophic fungus.</title>
        <authorList>
            <person name="Buettner E."/>
            <person name="Gebauer A.M."/>
            <person name="Hofrichter M."/>
            <person name="Liers C."/>
            <person name="Kellner H."/>
        </authorList>
    </citation>
    <scope>NUCLEOTIDE SEQUENCE [LARGE SCALE GENOMIC DNA]</scope>
    <source>
        <strain evidence="3 4">DSM 105466</strain>
    </source>
</reference>
<dbReference type="STRING" id="5539.A0A3E2GSB5"/>
<feature type="compositionally biased region" description="Polar residues" evidence="1">
    <location>
        <begin position="179"/>
        <end position="195"/>
    </location>
</feature>
<dbReference type="Proteomes" id="UP000258309">
    <property type="component" value="Unassembled WGS sequence"/>
</dbReference>
<feature type="compositionally biased region" description="Basic and acidic residues" evidence="1">
    <location>
        <begin position="197"/>
        <end position="210"/>
    </location>
</feature>
<feature type="region of interest" description="Disordered" evidence="1">
    <location>
        <begin position="122"/>
        <end position="222"/>
    </location>
</feature>